<protein>
    <submittedName>
        <fullName evidence="7">Autotransporter assembly factor TamB</fullName>
    </submittedName>
</protein>
<sequence>MKRHLLPLALLAAASPVFAQDEEDRDRGFIVGLIEDNLNSPGLTVRLNGFEGALSSTASIESLTVADEEGVWLRLEDVVLDWNRSALLRGRLEVEELSAALIAVERAPLPAEGVDALPDAGASGFSLPDLPVSVEIEALRAERIELGAPLIGQDLALTLEASARLVDGSGAATIEAQRLDGVNGTFSIAASYEADGQVLSLDLDISEAEGGVAASLLQLPGAPAIDLSVQGDGPLDDFAADIVVASDGAERLAGDVTLTGVDSGRQFEVDLGGDVTSLFAPRYQAFFGDDVALVARGIQQAEGGLVLDTLDLRTQALSLTGAARLGANGWPEFLDIAGVIEAEDGTTVLLPTSDNSQLRRADLTLRHDASVSDTWALDLSVLDYRSPAVTLGDGEIEATGVLSRDADGVVETATAGIGAVLNALDFTDPAIAQAAGPRISLESDIAWTAGQPVRLTDLILRGPGYALTGGVDVDGTDPEQPLTLRVDLGAAIEDLARLVALSGQNLSGAANAGVTGAIEPVAGTFDLNLQAVTQDLALDIAQADALLEGETTLAIATRRTVDGTFVDSLRLSNDHLTTSGSVRLLSEDSPPYLQGERSNADLTVRIEDGTRIDPRLDGAIDLAVQADQTEDGIWQGTLDALAPEGITVSASGTLTGETPDVQFSATVPQIEPFASGIPGGVAVSGRAFSTGGVWSLDADASGPYDLTATVNGPVTGPAPKIDFTADLPDLTAPVPALADIEAMNGPVALRGTLAQIGGQWDIDAAVDAPAGITLRTKGPLTGADARIEFAGTVPQVSDFVAGIEGRLDLDGAVAKQGEDWTADVDLRGPYNARVTAQSVLTQSPLAVDFTADIDDLSPLAPVPGGLSVTGRAVQTDTGVTIDVDGTGPYAATIDATVDLVDGAPTIVARGQIPDAGRLAPQLRGPLNYDVTARQVDGQFEVSADVDGAQAISASVDGVATGPDADLDFRLNVGNVAPFAPGLSGALRATGRVFQQGGNWAVDVDAGGPLGATLVANGVLTGPAPQAEFTLAVPDIGPLVPDISGPLRVAGTAQQRGEAWAIDIDLGGPAGTTATVVGDVRTDGTLNLSVDGSAPLGLANGALAPRRLAGVARFDLDVNGAPGLDAVTGTITTSDAALSIPSIQNGLENIDATVQLRGGTAQVALTASPQSGGRIAVEGPVALSDGFDANLGVDFDIELEDPSLYTADVDGTLRIAGPLTGGANISGAITIDGAEISVPSSGLTAIGDLPSIEHIRSPRPVQRTLARAGQTVDGSEAVADENGGGGGPVYGLDLTINAPGRIFIRGRGLDAELGGTLRLSGTTANPITAGGFELVRGRLDILEQRFDLDEGRVSFQGGLTPYIRLVAVTQTDTIEAAIVVEGPADAIEVTFESTPDVPQEEIVAQIFFGRGLDQLSPLQALQLANSIAVLAGRGSGGLLDNLRGSAGLDDLDVTTDENGNVALRAGKYVSDNVYTDVQINQDGEATISLNLDVTPNLTVRGSAGAEGSGSLGLFYEKDY</sequence>
<evidence type="ECO:0000313" key="8">
    <source>
        <dbReference type="Proteomes" id="UP000049222"/>
    </source>
</evidence>
<keyword evidence="8" id="KW-1185">Reference proteome</keyword>
<evidence type="ECO:0000256" key="2">
    <source>
        <dbReference type="ARBA" id="ARBA00022692"/>
    </source>
</evidence>
<gene>
    <name evidence="7" type="primary">tamB</name>
    <name evidence="7" type="ORF">JDO7802_01702</name>
</gene>
<evidence type="ECO:0000256" key="3">
    <source>
        <dbReference type="ARBA" id="ARBA00022989"/>
    </source>
</evidence>
<accession>A0A0M6YKW5</accession>
<evidence type="ECO:0000256" key="4">
    <source>
        <dbReference type="ARBA" id="ARBA00023136"/>
    </source>
</evidence>
<feature type="domain" description="Translocation and assembly module TamB C-terminal" evidence="6">
    <location>
        <begin position="1165"/>
        <end position="1518"/>
    </location>
</feature>
<name>A0A0M6YKW5_9RHOB</name>
<dbReference type="GO" id="GO:0097347">
    <property type="term" value="C:TAM protein secretion complex"/>
    <property type="evidence" value="ECO:0007669"/>
    <property type="project" value="TreeGrafter"/>
</dbReference>
<dbReference type="EMBL" id="CXSU01000011">
    <property type="protein sequence ID" value="CTQ49686.1"/>
    <property type="molecule type" value="Genomic_DNA"/>
</dbReference>
<reference evidence="7 8" key="1">
    <citation type="submission" date="2015-07" db="EMBL/GenBank/DDBJ databases">
        <authorList>
            <person name="Noorani M."/>
        </authorList>
    </citation>
    <scope>NUCLEOTIDE SEQUENCE [LARGE SCALE GENOMIC DNA]</scope>
    <source>
        <strain evidence="7 8">CECT 7802</strain>
    </source>
</reference>
<feature type="chain" id="PRO_5005808161" evidence="5">
    <location>
        <begin position="20"/>
        <end position="1518"/>
    </location>
</feature>
<organism evidence="7 8">
    <name type="scientific">Jannaschia donghaensis</name>
    <dbReference type="NCBI Taxonomy" id="420998"/>
    <lineage>
        <taxon>Bacteria</taxon>
        <taxon>Pseudomonadati</taxon>
        <taxon>Pseudomonadota</taxon>
        <taxon>Alphaproteobacteria</taxon>
        <taxon>Rhodobacterales</taxon>
        <taxon>Roseobacteraceae</taxon>
        <taxon>Jannaschia</taxon>
    </lineage>
</organism>
<dbReference type="Proteomes" id="UP000049222">
    <property type="component" value="Unassembled WGS sequence"/>
</dbReference>
<dbReference type="STRING" id="420998.JDO7802_01702"/>
<dbReference type="PANTHER" id="PTHR36985:SF1">
    <property type="entry name" value="TRANSLOCATION AND ASSEMBLY MODULE SUBUNIT TAMB"/>
    <property type="match status" value="1"/>
</dbReference>
<keyword evidence="4" id="KW-0472">Membrane</keyword>
<dbReference type="InterPro" id="IPR007452">
    <property type="entry name" value="TamB_C"/>
</dbReference>
<dbReference type="GO" id="GO:0009306">
    <property type="term" value="P:protein secretion"/>
    <property type="evidence" value="ECO:0007669"/>
    <property type="project" value="InterPro"/>
</dbReference>
<dbReference type="GO" id="GO:0005886">
    <property type="term" value="C:plasma membrane"/>
    <property type="evidence" value="ECO:0007669"/>
    <property type="project" value="InterPro"/>
</dbReference>
<keyword evidence="5" id="KW-0732">Signal</keyword>
<evidence type="ECO:0000259" key="6">
    <source>
        <dbReference type="Pfam" id="PF04357"/>
    </source>
</evidence>
<evidence type="ECO:0000256" key="1">
    <source>
        <dbReference type="ARBA" id="ARBA00004167"/>
    </source>
</evidence>
<dbReference type="RefSeq" id="WP_055084452.1">
    <property type="nucleotide sequence ID" value="NZ_CXSU01000011.1"/>
</dbReference>
<dbReference type="PANTHER" id="PTHR36985">
    <property type="entry name" value="TRANSLOCATION AND ASSEMBLY MODULE SUBUNIT TAMB"/>
    <property type="match status" value="1"/>
</dbReference>
<feature type="signal peptide" evidence="5">
    <location>
        <begin position="1"/>
        <end position="19"/>
    </location>
</feature>
<dbReference type="Pfam" id="PF04357">
    <property type="entry name" value="TamB"/>
    <property type="match status" value="1"/>
</dbReference>
<keyword evidence="3" id="KW-1133">Transmembrane helix</keyword>
<evidence type="ECO:0000313" key="7">
    <source>
        <dbReference type="EMBL" id="CTQ49686.1"/>
    </source>
</evidence>
<proteinExistence type="predicted"/>
<comment type="subcellular location">
    <subcellularLocation>
        <location evidence="1">Membrane</location>
        <topology evidence="1">Single-pass membrane protein</topology>
    </subcellularLocation>
</comment>
<evidence type="ECO:0000256" key="5">
    <source>
        <dbReference type="SAM" id="SignalP"/>
    </source>
</evidence>
<dbReference type="OrthoDB" id="7784409at2"/>
<keyword evidence="2" id="KW-0812">Transmembrane</keyword>